<dbReference type="GO" id="GO:0005886">
    <property type="term" value="C:plasma membrane"/>
    <property type="evidence" value="ECO:0007669"/>
    <property type="project" value="UniProtKB-SubCell"/>
</dbReference>
<gene>
    <name evidence="8" type="ORF">KK488_09905</name>
</gene>
<evidence type="ECO:0000259" key="7">
    <source>
        <dbReference type="Pfam" id="PF00482"/>
    </source>
</evidence>
<evidence type="ECO:0000256" key="5">
    <source>
        <dbReference type="ARBA" id="ARBA00023136"/>
    </source>
</evidence>
<comment type="subcellular location">
    <subcellularLocation>
        <location evidence="1">Cell membrane</location>
        <topology evidence="1">Multi-pass membrane protein</topology>
    </subcellularLocation>
</comment>
<feature type="domain" description="Type II secretion system protein GspF" evidence="7">
    <location>
        <begin position="180"/>
        <end position="308"/>
    </location>
</feature>
<sequence>MVDVLISSAALRMTVLMIVFIAVVAGVLLFARIVSGRSAVRRRLEVEPSGSPLSAETDSKYLREQERQQGWAKLTAAIERAGIQLTDEKNNTLKAKLAMAGFRSPVAVRIFTLARLVLLFGVPSLYLATVLLAPERPSLFKIYLISVGLALIGMYLPNIWLNGRAERRRNEIVNGFPDCLDLMLVCVEAGLGLEAAFDRVGREILRSHPLLAEILSTATLELRAGASREQALRSMALRAQVDEIRAFTTLLIQSDKLGTSIGQTLRIYASEMREKRRMRAEEKAHKLPVLLSIPLVACMLPTMIGVLMLPAALRVVRVMLPLMRGTH</sequence>
<accession>A0A9X1IRB7</accession>
<evidence type="ECO:0000256" key="3">
    <source>
        <dbReference type="ARBA" id="ARBA00022692"/>
    </source>
</evidence>
<evidence type="ECO:0000313" key="8">
    <source>
        <dbReference type="EMBL" id="MBT2187257.1"/>
    </source>
</evidence>
<evidence type="ECO:0000313" key="9">
    <source>
        <dbReference type="Proteomes" id="UP001138757"/>
    </source>
</evidence>
<protein>
    <submittedName>
        <fullName evidence="8">Type II secretion system F family protein</fullName>
    </submittedName>
</protein>
<keyword evidence="5 6" id="KW-0472">Membrane</keyword>
<feature type="transmembrane region" description="Helical" evidence="6">
    <location>
        <begin position="140"/>
        <end position="161"/>
    </location>
</feature>
<evidence type="ECO:0000256" key="2">
    <source>
        <dbReference type="ARBA" id="ARBA00022475"/>
    </source>
</evidence>
<evidence type="ECO:0000256" key="6">
    <source>
        <dbReference type="SAM" id="Phobius"/>
    </source>
</evidence>
<dbReference type="RefSeq" id="WP_214623066.1">
    <property type="nucleotide sequence ID" value="NZ_JAHGAW010000006.1"/>
</dbReference>
<dbReference type="PANTHER" id="PTHR35007:SF2">
    <property type="entry name" value="PILUS ASSEMBLE PROTEIN"/>
    <property type="match status" value="1"/>
</dbReference>
<proteinExistence type="predicted"/>
<dbReference type="PANTHER" id="PTHR35007">
    <property type="entry name" value="INTEGRAL MEMBRANE PROTEIN-RELATED"/>
    <property type="match status" value="1"/>
</dbReference>
<feature type="transmembrane region" description="Helical" evidence="6">
    <location>
        <begin position="15"/>
        <end position="34"/>
    </location>
</feature>
<dbReference type="AlphaFoldDB" id="A0A9X1IRB7"/>
<feature type="transmembrane region" description="Helical" evidence="6">
    <location>
        <begin position="287"/>
        <end position="313"/>
    </location>
</feature>
<keyword evidence="4 6" id="KW-1133">Transmembrane helix</keyword>
<organism evidence="8 9">
    <name type="scientific">Sphingobium nicotianae</name>
    <dbReference type="NCBI Taxonomy" id="2782607"/>
    <lineage>
        <taxon>Bacteria</taxon>
        <taxon>Pseudomonadati</taxon>
        <taxon>Pseudomonadota</taxon>
        <taxon>Alphaproteobacteria</taxon>
        <taxon>Sphingomonadales</taxon>
        <taxon>Sphingomonadaceae</taxon>
        <taxon>Sphingobium</taxon>
    </lineage>
</organism>
<evidence type="ECO:0000256" key="4">
    <source>
        <dbReference type="ARBA" id="ARBA00022989"/>
    </source>
</evidence>
<feature type="transmembrane region" description="Helical" evidence="6">
    <location>
        <begin position="106"/>
        <end position="128"/>
    </location>
</feature>
<name>A0A9X1IRB7_9SPHN</name>
<keyword evidence="2" id="KW-1003">Cell membrane</keyword>
<dbReference type="Pfam" id="PF00482">
    <property type="entry name" value="T2SSF"/>
    <property type="match status" value="1"/>
</dbReference>
<reference evidence="8" key="1">
    <citation type="submission" date="2021-05" db="EMBL/GenBank/DDBJ databases">
        <title>Genome of Sphingobium sp. strain.</title>
        <authorList>
            <person name="Fan R."/>
        </authorList>
    </citation>
    <scope>NUCLEOTIDE SEQUENCE</scope>
    <source>
        <strain evidence="8">H33</strain>
    </source>
</reference>
<keyword evidence="3 6" id="KW-0812">Transmembrane</keyword>
<dbReference type="InterPro" id="IPR018076">
    <property type="entry name" value="T2SS_GspF_dom"/>
</dbReference>
<evidence type="ECO:0000256" key="1">
    <source>
        <dbReference type="ARBA" id="ARBA00004651"/>
    </source>
</evidence>
<keyword evidence="9" id="KW-1185">Reference proteome</keyword>
<dbReference type="EMBL" id="JAHGAW010000006">
    <property type="protein sequence ID" value="MBT2187257.1"/>
    <property type="molecule type" value="Genomic_DNA"/>
</dbReference>
<dbReference type="Proteomes" id="UP001138757">
    <property type="component" value="Unassembled WGS sequence"/>
</dbReference>
<comment type="caution">
    <text evidence="8">The sequence shown here is derived from an EMBL/GenBank/DDBJ whole genome shotgun (WGS) entry which is preliminary data.</text>
</comment>